<evidence type="ECO:0000259" key="1">
    <source>
        <dbReference type="Pfam" id="PF03551"/>
    </source>
</evidence>
<evidence type="ECO:0000313" key="2">
    <source>
        <dbReference type="EMBL" id="MXQ74285.1"/>
    </source>
</evidence>
<dbReference type="Proteomes" id="UP000434036">
    <property type="component" value="Unassembled WGS sequence"/>
</dbReference>
<organism evidence="2 3">
    <name type="scientific">Copranaerobaculum intestinale</name>
    <dbReference type="NCBI Taxonomy" id="2692629"/>
    <lineage>
        <taxon>Bacteria</taxon>
        <taxon>Bacillati</taxon>
        <taxon>Bacillota</taxon>
        <taxon>Erysipelotrichia</taxon>
        <taxon>Erysipelotrichales</taxon>
        <taxon>Erysipelotrichaceae</taxon>
        <taxon>Copranaerobaculum</taxon>
    </lineage>
</organism>
<dbReference type="PANTHER" id="PTHR33169">
    <property type="entry name" value="PADR-FAMILY TRANSCRIPTIONAL REGULATOR"/>
    <property type="match status" value="1"/>
</dbReference>
<dbReference type="InterPro" id="IPR036388">
    <property type="entry name" value="WH-like_DNA-bd_sf"/>
</dbReference>
<gene>
    <name evidence="2" type="ORF">GSF08_10145</name>
</gene>
<keyword evidence="3" id="KW-1185">Reference proteome</keyword>
<proteinExistence type="predicted"/>
<dbReference type="EMBL" id="WUUQ01000005">
    <property type="protein sequence ID" value="MXQ74285.1"/>
    <property type="molecule type" value="Genomic_DNA"/>
</dbReference>
<dbReference type="InterPro" id="IPR036390">
    <property type="entry name" value="WH_DNA-bd_sf"/>
</dbReference>
<dbReference type="AlphaFoldDB" id="A0A6N8U9X8"/>
<reference evidence="2 3" key="1">
    <citation type="submission" date="2019-12" db="EMBL/GenBank/DDBJ databases">
        <authorList>
            <person name="Yang R."/>
        </authorList>
    </citation>
    <scope>NUCLEOTIDE SEQUENCE [LARGE SCALE GENOMIC DNA]</scope>
    <source>
        <strain evidence="2 3">DONG20-135</strain>
    </source>
</reference>
<feature type="domain" description="Transcription regulator PadR N-terminal" evidence="1">
    <location>
        <begin position="14"/>
        <end position="81"/>
    </location>
</feature>
<protein>
    <submittedName>
        <fullName evidence="2">PadR family transcriptional regulator</fullName>
    </submittedName>
</protein>
<dbReference type="Gene3D" id="1.10.10.10">
    <property type="entry name" value="Winged helix-like DNA-binding domain superfamily/Winged helix DNA-binding domain"/>
    <property type="match status" value="1"/>
</dbReference>
<dbReference type="InterPro" id="IPR052509">
    <property type="entry name" value="Metal_resp_DNA-bind_regulator"/>
</dbReference>
<evidence type="ECO:0000313" key="3">
    <source>
        <dbReference type="Proteomes" id="UP000434036"/>
    </source>
</evidence>
<comment type="caution">
    <text evidence="2">The sequence shown here is derived from an EMBL/GenBank/DDBJ whole genome shotgun (WGS) entry which is preliminary data.</text>
</comment>
<dbReference type="InterPro" id="IPR005149">
    <property type="entry name" value="Tscrpt_reg_PadR_N"/>
</dbReference>
<reference evidence="2 3" key="2">
    <citation type="submission" date="2020-01" db="EMBL/GenBank/DDBJ databases">
        <title>Clostridiaceae sp. nov. isolated from the gut of human by culturomics.</title>
        <authorList>
            <person name="Chang Y."/>
        </authorList>
    </citation>
    <scope>NUCLEOTIDE SEQUENCE [LARGE SCALE GENOMIC DNA]</scope>
    <source>
        <strain evidence="2 3">DONG20-135</strain>
    </source>
</reference>
<dbReference type="RefSeq" id="WP_160625672.1">
    <property type="nucleotide sequence ID" value="NZ_WUUQ01000005.1"/>
</dbReference>
<dbReference type="Pfam" id="PF03551">
    <property type="entry name" value="PadR"/>
    <property type="match status" value="1"/>
</dbReference>
<dbReference type="SUPFAM" id="SSF46785">
    <property type="entry name" value="Winged helix' DNA-binding domain"/>
    <property type="match status" value="1"/>
</dbReference>
<name>A0A6N8U9X8_9FIRM</name>
<accession>A0A6N8U9X8</accession>
<sequence>MTFQIGSTLLDACVLAILHQEDAYGYKLTQEVKDVLSVSESTLYPVLRRLLKEGMLETYDQEHMGRNRRYYRLTGNGKDQYQFYVKEWKTFRETIDSLLEKEDEADDTL</sequence>
<dbReference type="PANTHER" id="PTHR33169:SF14">
    <property type="entry name" value="TRANSCRIPTIONAL REGULATOR RV3488"/>
    <property type="match status" value="1"/>
</dbReference>